<protein>
    <submittedName>
        <fullName evidence="1">Bacterial mobilization protein (MobC)</fullName>
    </submittedName>
</protein>
<proteinExistence type="predicted"/>
<dbReference type="RefSeq" id="WP_087648522.1">
    <property type="nucleotide sequence ID" value="NZ_FCON02000122.1"/>
</dbReference>
<keyword evidence="2" id="KW-1185">Reference proteome</keyword>
<dbReference type="Proteomes" id="UP000054770">
    <property type="component" value="Unassembled WGS sequence"/>
</dbReference>
<dbReference type="InterPro" id="IPR053842">
    <property type="entry name" value="NikA-like"/>
</dbReference>
<name>A0A158KPD3_9BURK</name>
<dbReference type="Pfam" id="PF21983">
    <property type="entry name" value="NikA-like"/>
    <property type="match status" value="1"/>
</dbReference>
<comment type="caution">
    <text evidence="1">The sequence shown here is derived from an EMBL/GenBank/DDBJ whole genome shotgun (WGS) entry which is preliminary data.</text>
</comment>
<reference evidence="1" key="1">
    <citation type="submission" date="2016-01" db="EMBL/GenBank/DDBJ databases">
        <authorList>
            <person name="Peeters C."/>
        </authorList>
    </citation>
    <scope>NUCLEOTIDE SEQUENCE [LARGE SCALE GENOMIC DNA]</scope>
    <source>
        <strain evidence="1">LMG 22940</strain>
    </source>
</reference>
<evidence type="ECO:0000313" key="1">
    <source>
        <dbReference type="EMBL" id="SAL82609.1"/>
    </source>
</evidence>
<dbReference type="OrthoDB" id="8564148at2"/>
<evidence type="ECO:0000313" key="2">
    <source>
        <dbReference type="Proteomes" id="UP000054770"/>
    </source>
</evidence>
<dbReference type="EMBL" id="FCON02000122">
    <property type="protein sequence ID" value="SAL82609.1"/>
    <property type="molecule type" value="Genomic_DNA"/>
</dbReference>
<sequence length="121" mass="13438">MPRAKTNGGAGLGKPIAFRLAEADRAAYFEKVAASGLSQSEFFRQAVLTNRTQIVARPKASTDRKRLLYVFNKTSNNLNQIAHRANSEHVRGKLSEATYAQLLDQLQMISRYLKATLGKVD</sequence>
<gene>
    <name evidence="1" type="ORF">AWB68_06585</name>
</gene>
<organism evidence="1 2">
    <name type="scientific">Caballeronia choica</name>
    <dbReference type="NCBI Taxonomy" id="326476"/>
    <lineage>
        <taxon>Bacteria</taxon>
        <taxon>Pseudomonadati</taxon>
        <taxon>Pseudomonadota</taxon>
        <taxon>Betaproteobacteria</taxon>
        <taxon>Burkholderiales</taxon>
        <taxon>Burkholderiaceae</taxon>
        <taxon>Caballeronia</taxon>
    </lineage>
</organism>
<accession>A0A158KPD3</accession>
<dbReference type="AlphaFoldDB" id="A0A158KPD3"/>